<protein>
    <submittedName>
        <fullName evidence="6">Pilus assembly protein FimV</fullName>
    </submittedName>
</protein>
<feature type="domain" description="FimV N-terminal" evidence="5">
    <location>
        <begin position="23"/>
        <end position="130"/>
    </location>
</feature>
<feature type="chain" id="PRO_5019780685" evidence="4">
    <location>
        <begin position="23"/>
        <end position="806"/>
    </location>
</feature>
<feature type="compositionally biased region" description="Basic and acidic residues" evidence="2">
    <location>
        <begin position="640"/>
        <end position="666"/>
    </location>
</feature>
<dbReference type="Pfam" id="PF25800">
    <property type="entry name" value="FimV_N"/>
    <property type="match status" value="1"/>
</dbReference>
<feature type="region of interest" description="Disordered" evidence="2">
    <location>
        <begin position="247"/>
        <end position="273"/>
    </location>
</feature>
<keyword evidence="7" id="KW-1185">Reference proteome</keyword>
<name>A0A498CB15_9GAMM</name>
<keyword evidence="1" id="KW-0175">Coiled coil</keyword>
<gene>
    <name evidence="6" type="ORF">DFR31_0090</name>
</gene>
<feature type="compositionally biased region" description="Acidic residues" evidence="2">
    <location>
        <begin position="744"/>
        <end position="758"/>
    </location>
</feature>
<dbReference type="InterPro" id="IPR020011">
    <property type="entry name" value="FimV_C"/>
</dbReference>
<dbReference type="InterPro" id="IPR038440">
    <property type="entry name" value="FimV_C_sf"/>
</dbReference>
<feature type="region of interest" description="Disordered" evidence="2">
    <location>
        <begin position="582"/>
        <end position="758"/>
    </location>
</feature>
<sequence length="806" mass="86296">MLLKRAIITTVAGLTFSSTALALGLGTIEQDSFLNQPLSARIPLEASDRDKLEDLQVTMAPEEVFDRAGLDRPHYLRDIRFEVVEDDADGPHVRVYTRNPFREPFVDFLVELNWPQGRLIREYTLLLDPPRDSDEAPAPPTAPATERREVEGVPIAEAERAPSAQPGVRDGQYGPVGDGETLWAIAEQARAEGVNAHQMAVALFEANPEAFVDGDINRLRRGATLEVPSANQARQLDADQARERFRQLASAPAEAPVTDEPDADVAETEPPADVLDSEQLDQQLQIVAESDRNEEEIANLLDGDIEPSEENIGALREELIRAREEQASLRSENEDLRARLADMQDELARLERLVTVELEEGVPVPVDPADSEVTTEAPEEEPETAPTDPDVADAEPAVEDDALAEEDEEAAPAQPPTGTEPRPTGWLDGLSLPLAIGGLAILIGLLALMLLRRRRGETGVAAEEVPIAEPPAREAGVAAGGVAVAAAAGEGAADEADPLKEADRLAEAGDLDGARETLIAALNNTPARSEYRLRLLEVLSETGDRQAFDQQAQALWDRVDGQSDPHWVRAVTIGQAFAPDNPLFGGDQSAAGAPEVEDASGTATLPTLGEPDAAAEDQSDLKRSDEPFGGDLAFDLDLPETERSADGAETRQGSEPHEPDADDGKAADAGVSQRSEGEGMGDLSLDFEVDDSWRDRAESAEQAEGADKARDDEFDLDFGGLNLDDVAAQDASDDGTAAPTDDRAADDEPEPGAEADEEEIATKLDLARAYVDLGDPDGARELLNEVVSVGSPEQKKEAQALLDSLG</sequence>
<dbReference type="InterPro" id="IPR057840">
    <property type="entry name" value="FimV_N"/>
</dbReference>
<accession>A0A498CB15</accession>
<reference evidence="6 7" key="1">
    <citation type="submission" date="2018-10" db="EMBL/GenBank/DDBJ databases">
        <title>Genomic Encyclopedia of Type Strains, Phase IV (KMG-IV): sequencing the most valuable type-strain genomes for metagenomic binning, comparative biology and taxonomic classification.</title>
        <authorList>
            <person name="Goeker M."/>
        </authorList>
    </citation>
    <scope>NUCLEOTIDE SEQUENCE [LARGE SCALE GENOMIC DNA]</scope>
    <source>
        <strain evidence="6 7">DSM 12769</strain>
    </source>
</reference>
<feature type="compositionally biased region" description="Acidic residues" evidence="2">
    <location>
        <begin position="257"/>
        <end position="267"/>
    </location>
</feature>
<dbReference type="InterPro" id="IPR020012">
    <property type="entry name" value="LysM_FimV"/>
</dbReference>
<organism evidence="6 7">
    <name type="scientific">Alkalispirillum mobile</name>
    <dbReference type="NCBI Taxonomy" id="85925"/>
    <lineage>
        <taxon>Bacteria</taxon>
        <taxon>Pseudomonadati</taxon>
        <taxon>Pseudomonadota</taxon>
        <taxon>Gammaproteobacteria</taxon>
        <taxon>Chromatiales</taxon>
        <taxon>Ectothiorhodospiraceae</taxon>
        <taxon>Alkalispirillum</taxon>
    </lineage>
</organism>
<keyword evidence="4" id="KW-0732">Signal</keyword>
<evidence type="ECO:0000313" key="6">
    <source>
        <dbReference type="EMBL" id="RLK50200.1"/>
    </source>
</evidence>
<dbReference type="AlphaFoldDB" id="A0A498CB15"/>
<comment type="caution">
    <text evidence="6">The sequence shown here is derived from an EMBL/GenBank/DDBJ whole genome shotgun (WGS) entry which is preliminary data.</text>
</comment>
<evidence type="ECO:0000256" key="2">
    <source>
        <dbReference type="SAM" id="MobiDB-lite"/>
    </source>
</evidence>
<dbReference type="RefSeq" id="WP_170153551.1">
    <property type="nucleotide sequence ID" value="NZ_RCDA01000001.1"/>
</dbReference>
<proteinExistence type="predicted"/>
<feature type="transmembrane region" description="Helical" evidence="3">
    <location>
        <begin position="430"/>
        <end position="451"/>
    </location>
</feature>
<feature type="region of interest" description="Disordered" evidence="2">
    <location>
        <begin position="361"/>
        <end position="425"/>
    </location>
</feature>
<dbReference type="NCBIfam" id="TIGR03504">
    <property type="entry name" value="FimV_Cterm"/>
    <property type="match status" value="1"/>
</dbReference>
<evidence type="ECO:0000256" key="4">
    <source>
        <dbReference type="SAM" id="SignalP"/>
    </source>
</evidence>
<dbReference type="NCBIfam" id="TIGR03505">
    <property type="entry name" value="FimV_core"/>
    <property type="match status" value="1"/>
</dbReference>
<feature type="compositionally biased region" description="Acidic residues" evidence="2">
    <location>
        <begin position="390"/>
        <end position="410"/>
    </location>
</feature>
<feature type="signal peptide" evidence="4">
    <location>
        <begin position="1"/>
        <end position="22"/>
    </location>
</feature>
<evidence type="ECO:0000256" key="1">
    <source>
        <dbReference type="SAM" id="Coils"/>
    </source>
</evidence>
<evidence type="ECO:0000259" key="5">
    <source>
        <dbReference type="Pfam" id="PF25800"/>
    </source>
</evidence>
<dbReference type="EMBL" id="RCDA01000001">
    <property type="protein sequence ID" value="RLK50200.1"/>
    <property type="molecule type" value="Genomic_DNA"/>
</dbReference>
<feature type="compositionally biased region" description="Basic and acidic residues" evidence="2">
    <location>
        <begin position="691"/>
        <end position="711"/>
    </location>
</feature>
<feature type="region of interest" description="Disordered" evidence="2">
    <location>
        <begin position="128"/>
        <end position="152"/>
    </location>
</feature>
<evidence type="ECO:0000313" key="7">
    <source>
        <dbReference type="Proteomes" id="UP000275461"/>
    </source>
</evidence>
<dbReference type="Proteomes" id="UP000275461">
    <property type="component" value="Unassembled WGS sequence"/>
</dbReference>
<evidence type="ECO:0000256" key="3">
    <source>
        <dbReference type="SAM" id="Phobius"/>
    </source>
</evidence>
<keyword evidence="3" id="KW-0812">Transmembrane</keyword>
<keyword evidence="3" id="KW-0472">Membrane</keyword>
<keyword evidence="3" id="KW-1133">Transmembrane helix</keyword>
<feature type="coiled-coil region" evidence="1">
    <location>
        <begin position="305"/>
        <end position="360"/>
    </location>
</feature>
<dbReference type="Gene3D" id="1.20.58.2200">
    <property type="match status" value="1"/>
</dbReference>